<dbReference type="Proteomes" id="UP000678228">
    <property type="component" value="Unassembled WGS sequence"/>
</dbReference>
<evidence type="ECO:0000313" key="3">
    <source>
        <dbReference type="EMBL" id="MBP3951530.1"/>
    </source>
</evidence>
<dbReference type="PANTHER" id="PTHR46797">
    <property type="entry name" value="HTH-TYPE TRANSCRIPTIONAL REGULATOR"/>
    <property type="match status" value="1"/>
</dbReference>
<evidence type="ECO:0000259" key="2">
    <source>
        <dbReference type="PROSITE" id="PS50943"/>
    </source>
</evidence>
<dbReference type="PANTHER" id="PTHR46797:SF1">
    <property type="entry name" value="METHYLPHOSPHONATE SYNTHASE"/>
    <property type="match status" value="1"/>
</dbReference>
<dbReference type="InterPro" id="IPR050807">
    <property type="entry name" value="TransReg_Diox_bact_type"/>
</dbReference>
<reference evidence="3" key="1">
    <citation type="submission" date="2021-03" db="EMBL/GenBank/DDBJ databases">
        <title>Bacillus suaedae sp. nov., isolated from Suaeda aralocaspica.</title>
        <authorList>
            <person name="Lei R.F.R."/>
        </authorList>
    </citation>
    <scope>NUCLEOTIDE SEQUENCE</scope>
    <source>
        <strain evidence="3">YZJH907-2</strain>
    </source>
</reference>
<name>A0A940WS82_9BACI</name>
<dbReference type="Pfam" id="PF01381">
    <property type="entry name" value="HTH_3"/>
    <property type="match status" value="1"/>
</dbReference>
<evidence type="ECO:0000313" key="4">
    <source>
        <dbReference type="Proteomes" id="UP000678228"/>
    </source>
</evidence>
<organism evidence="3 4">
    <name type="scientific">Halalkalibacter suaedae</name>
    <dbReference type="NCBI Taxonomy" id="2822140"/>
    <lineage>
        <taxon>Bacteria</taxon>
        <taxon>Bacillati</taxon>
        <taxon>Bacillota</taxon>
        <taxon>Bacilli</taxon>
        <taxon>Bacillales</taxon>
        <taxon>Bacillaceae</taxon>
        <taxon>Halalkalibacter</taxon>
    </lineage>
</organism>
<keyword evidence="4" id="KW-1185">Reference proteome</keyword>
<dbReference type="SMART" id="SM00530">
    <property type="entry name" value="HTH_XRE"/>
    <property type="match status" value="1"/>
</dbReference>
<dbReference type="GO" id="GO:0003677">
    <property type="term" value="F:DNA binding"/>
    <property type="evidence" value="ECO:0007669"/>
    <property type="project" value="UniProtKB-KW"/>
</dbReference>
<dbReference type="RefSeq" id="WP_210597206.1">
    <property type="nucleotide sequence ID" value="NZ_JAGKSQ010000003.1"/>
</dbReference>
<comment type="caution">
    <text evidence="3">The sequence shown here is derived from an EMBL/GenBank/DDBJ whole genome shotgun (WGS) entry which is preliminary data.</text>
</comment>
<dbReference type="CDD" id="cd00093">
    <property type="entry name" value="HTH_XRE"/>
    <property type="match status" value="1"/>
</dbReference>
<accession>A0A940WS82</accession>
<feature type="domain" description="HTH cro/C1-type" evidence="2">
    <location>
        <begin position="6"/>
        <end position="61"/>
    </location>
</feature>
<dbReference type="AlphaFoldDB" id="A0A940WS82"/>
<dbReference type="SUPFAM" id="SSF47413">
    <property type="entry name" value="lambda repressor-like DNA-binding domains"/>
    <property type="match status" value="1"/>
</dbReference>
<dbReference type="InterPro" id="IPR001387">
    <property type="entry name" value="Cro/C1-type_HTH"/>
</dbReference>
<dbReference type="EMBL" id="JAGKSQ010000003">
    <property type="protein sequence ID" value="MBP3951530.1"/>
    <property type="molecule type" value="Genomic_DNA"/>
</dbReference>
<gene>
    <name evidence="3" type="ORF">J7W16_10315</name>
</gene>
<dbReference type="Gene3D" id="1.10.260.40">
    <property type="entry name" value="lambda repressor-like DNA-binding domains"/>
    <property type="match status" value="1"/>
</dbReference>
<evidence type="ECO:0000256" key="1">
    <source>
        <dbReference type="ARBA" id="ARBA00023125"/>
    </source>
</evidence>
<dbReference type="InterPro" id="IPR010982">
    <property type="entry name" value="Lambda_DNA-bd_dom_sf"/>
</dbReference>
<protein>
    <submittedName>
        <fullName evidence="3">Helix-turn-helix transcriptional regulator</fullName>
    </submittedName>
</protein>
<proteinExistence type="predicted"/>
<sequence>MNGRSIRDLRKSKGMSLNELAQVSGVSKSYISYIERGLQKNPSIIVLKKISEALNIEFITLLESMHEVKQ</sequence>
<keyword evidence="1" id="KW-0238">DNA-binding</keyword>
<dbReference type="GO" id="GO:0003700">
    <property type="term" value="F:DNA-binding transcription factor activity"/>
    <property type="evidence" value="ECO:0007669"/>
    <property type="project" value="TreeGrafter"/>
</dbReference>
<dbReference type="PROSITE" id="PS50943">
    <property type="entry name" value="HTH_CROC1"/>
    <property type="match status" value="1"/>
</dbReference>
<dbReference type="GO" id="GO:0005829">
    <property type="term" value="C:cytosol"/>
    <property type="evidence" value="ECO:0007669"/>
    <property type="project" value="TreeGrafter"/>
</dbReference>